<name>A0A1F5UNK9_FRAXR</name>
<keyword evidence="1" id="KW-0472">Membrane</keyword>
<keyword evidence="1" id="KW-0812">Transmembrane</keyword>
<keyword evidence="1" id="KW-1133">Transmembrane helix</keyword>
<accession>A0A1F5UNK9</accession>
<evidence type="ECO:0008006" key="4">
    <source>
        <dbReference type="Google" id="ProtNLM"/>
    </source>
</evidence>
<comment type="caution">
    <text evidence="2">The sequence shown here is derived from an EMBL/GenBank/DDBJ whole genome shotgun (WGS) entry which is preliminary data.</text>
</comment>
<gene>
    <name evidence="2" type="ORF">A2Z21_03730</name>
</gene>
<organism evidence="2 3">
    <name type="scientific">Fraserbacteria sp. (strain RBG_16_55_9)</name>
    <dbReference type="NCBI Taxonomy" id="1817864"/>
    <lineage>
        <taxon>Bacteria</taxon>
        <taxon>Candidatus Fraseribacteriota</taxon>
    </lineage>
</organism>
<dbReference type="EMBL" id="MFGX01000131">
    <property type="protein sequence ID" value="OGF52690.1"/>
    <property type="molecule type" value="Genomic_DNA"/>
</dbReference>
<reference evidence="2 3" key="1">
    <citation type="journal article" date="2016" name="Nat. Commun.">
        <title>Thousands of microbial genomes shed light on interconnected biogeochemical processes in an aquifer system.</title>
        <authorList>
            <person name="Anantharaman K."/>
            <person name="Brown C.T."/>
            <person name="Hug L.A."/>
            <person name="Sharon I."/>
            <person name="Castelle C.J."/>
            <person name="Probst A.J."/>
            <person name="Thomas B.C."/>
            <person name="Singh A."/>
            <person name="Wilkins M.J."/>
            <person name="Karaoz U."/>
            <person name="Brodie E.L."/>
            <person name="Williams K.H."/>
            <person name="Hubbard S.S."/>
            <person name="Banfield J.F."/>
        </authorList>
    </citation>
    <scope>NUCLEOTIDE SEQUENCE [LARGE SCALE GENOMIC DNA]</scope>
    <source>
        <strain evidence="3">RBG_16_55_9</strain>
    </source>
</reference>
<feature type="transmembrane region" description="Helical" evidence="1">
    <location>
        <begin position="7"/>
        <end position="29"/>
    </location>
</feature>
<sequence length="179" mass="19175">MQNLFTVMLVLIGAAVALFVGLVVLHLGATPTEETTGTETSTLIPQEIEGFTVEHIDRVDPIFEGELFSVHATFAPQESSPFKGSVENLGVTVFLLADSKAANEIKPLLLLGDATAVTVEGVRMQAFSNTDAKLAGLLWQDDLKLYYVLVSGVIDSENLDMNELNQAAQIAAQAILEGK</sequence>
<proteinExistence type="predicted"/>
<evidence type="ECO:0000256" key="1">
    <source>
        <dbReference type="SAM" id="Phobius"/>
    </source>
</evidence>
<dbReference type="AlphaFoldDB" id="A0A1F5UNK9"/>
<evidence type="ECO:0000313" key="3">
    <source>
        <dbReference type="Proteomes" id="UP000179157"/>
    </source>
</evidence>
<protein>
    <recommendedName>
        <fullName evidence="4">DUF4367 domain-containing protein</fullName>
    </recommendedName>
</protein>
<evidence type="ECO:0000313" key="2">
    <source>
        <dbReference type="EMBL" id="OGF52690.1"/>
    </source>
</evidence>
<dbReference type="Proteomes" id="UP000179157">
    <property type="component" value="Unassembled WGS sequence"/>
</dbReference>